<evidence type="ECO:0000256" key="5">
    <source>
        <dbReference type="ARBA" id="ARBA00023237"/>
    </source>
</evidence>
<evidence type="ECO:0000256" key="1">
    <source>
        <dbReference type="ARBA" id="ARBA00004370"/>
    </source>
</evidence>
<evidence type="ECO:0000256" key="4">
    <source>
        <dbReference type="ARBA" id="ARBA00023136"/>
    </source>
</evidence>
<comment type="caution">
    <text evidence="8">The sequence shown here is derived from an EMBL/GenBank/DDBJ whole genome shotgun (WGS) entry which is preliminary data.</text>
</comment>
<reference evidence="8 9" key="1">
    <citation type="submission" date="2024-09" db="EMBL/GenBank/DDBJ databases">
        <title>Floridaenema gen nov. (Aerosakkonemataceae, Aerosakkonematales ord. nov., Cyanobacteria) from benthic tropical and subtropical fresh waters, with the description of four new species.</title>
        <authorList>
            <person name="Moretto J.A."/>
            <person name="Berthold D.E."/>
            <person name="Lefler F.W."/>
            <person name="Huang I.-S."/>
            <person name="Laughinghouse H. IV."/>
        </authorList>
    </citation>
    <scope>NUCLEOTIDE SEQUENCE [LARGE SCALE GENOMIC DNA]</scope>
    <source>
        <strain evidence="8 9">BLCC-F154</strain>
    </source>
</reference>
<dbReference type="Pfam" id="PF07244">
    <property type="entry name" value="POTRA"/>
    <property type="match status" value="2"/>
</dbReference>
<dbReference type="Proteomes" id="UP001576776">
    <property type="component" value="Unassembled WGS sequence"/>
</dbReference>
<keyword evidence="2" id="KW-0812">Transmembrane</keyword>
<dbReference type="InterPro" id="IPR039910">
    <property type="entry name" value="D15-like"/>
</dbReference>
<dbReference type="InterPro" id="IPR000184">
    <property type="entry name" value="Bac_surfAg_D15"/>
</dbReference>
<dbReference type="Gene3D" id="2.40.160.50">
    <property type="entry name" value="membrane protein fhac: a member of the omp85/tpsb transporter family"/>
    <property type="match status" value="1"/>
</dbReference>
<evidence type="ECO:0000313" key="9">
    <source>
        <dbReference type="Proteomes" id="UP001576776"/>
    </source>
</evidence>
<feature type="compositionally biased region" description="Pro residues" evidence="6">
    <location>
        <begin position="274"/>
        <end position="286"/>
    </location>
</feature>
<evidence type="ECO:0000313" key="8">
    <source>
        <dbReference type="EMBL" id="MFB2938002.1"/>
    </source>
</evidence>
<feature type="domain" description="POTRA" evidence="7">
    <location>
        <begin position="368"/>
        <end position="442"/>
    </location>
</feature>
<feature type="compositionally biased region" description="Low complexity" evidence="6">
    <location>
        <begin position="246"/>
        <end position="255"/>
    </location>
</feature>
<dbReference type="InterPro" id="IPR010827">
    <property type="entry name" value="BamA/TamA_POTRA"/>
</dbReference>
<accession>A0ABV4YGP1</accession>
<keyword evidence="3" id="KW-0732">Signal</keyword>
<evidence type="ECO:0000256" key="6">
    <source>
        <dbReference type="SAM" id="MobiDB-lite"/>
    </source>
</evidence>
<name>A0ABV4YGP1_9CYAN</name>
<dbReference type="InterPro" id="IPR013686">
    <property type="entry name" value="Polypept-transport_assoc_ShlB"/>
</dbReference>
<feature type="region of interest" description="Disordered" evidence="6">
    <location>
        <begin position="71"/>
        <end position="94"/>
    </location>
</feature>
<sequence>MRLSPVLVAAVAWVTLGNSHPASGQTSAESAASLSENNSSTAIKHLNELELATHSPSTESTALLSVESANITNPKPHQPAQESATLISSTPRNSQPEITISALSTSPFEAENSAKAQIKPEILTHINDQYFQYLGRNRINLQAKKIDPAYPVNPQISAINELPATILPPKPLAHYSPKDTGLQQNSLYSLSHISEISTNPNYPHLNHLITAQAPPTTDAPADAPADAPTTPEPTAPLPAEPDTPPEEGQTTEPQTPEAPPAPPPLPTLEQNAPPSLPTQPQPPAQPVPSSEGEPRVLVAEVLVSGVEGKLQEIVYDAIRTRPGRTTTKSQLQEDINAIFATGYFSRVRAEPTDTPLGVRVTFVVESNPVLRSVQVQNSQVLPKDLVEQTFREQYNEILNFRDLQAGIRQIEQWYRDRGYVLAQVVDTKVSPEGVVTLEVAEGVVEDIQVQFLNREGETVDAEGRPIRGRTRPYIITRELATKPGTVFNRNEIQRDLQRVFGLGLFDDVKLSLNPGENPRQVTVQVNVRERNSGSIAAGAGFSSAAGLFGTASYQQQNLFGRNQKVGLEVQLGQREFLFDVRFTDPWIAGDPYRTSYTVNLFRRRSISLIFDGGDPDIELPNGDRPRILRLGGGVTFNRPLSRNPLASSDWVASLGLQYQNISIRDSDGELSPRDERGNDLSFSGEGKDDLITVQLGAVRDKRNNPLRTTQGSLFRIGLEQSVPLGQGNILMTRLRGSYSYFIPVRFTNFTEGPQALAFNIQGGTILGDLPPYEAFSLGGVNSVRGYDEGELGSGRSYFQATAEYRFPVFSVIGGVLFVDFGTDLGTAGDVPGRPAEIRNKPGTGFGYGVGVRIQSPLGPIRIDYGFNDEGDSRFQFGIGERF</sequence>
<dbReference type="PANTHER" id="PTHR12815:SF47">
    <property type="entry name" value="TRANSLOCATION AND ASSEMBLY MODULE SUBUNIT TAMA"/>
    <property type="match status" value="1"/>
</dbReference>
<keyword evidence="9" id="KW-1185">Reference proteome</keyword>
<dbReference type="Pfam" id="PF01103">
    <property type="entry name" value="Omp85"/>
    <property type="match status" value="1"/>
</dbReference>
<dbReference type="EMBL" id="JBHFNS010000081">
    <property type="protein sequence ID" value="MFB2938002.1"/>
    <property type="molecule type" value="Genomic_DNA"/>
</dbReference>
<keyword evidence="4" id="KW-0472">Membrane</keyword>
<feature type="compositionally biased region" description="Pro residues" evidence="6">
    <location>
        <begin position="256"/>
        <end position="266"/>
    </location>
</feature>
<protein>
    <submittedName>
        <fullName evidence="8">BamA/TamA family outer membrane protein</fullName>
    </submittedName>
</protein>
<keyword evidence="5" id="KW-0998">Cell outer membrane</keyword>
<feature type="compositionally biased region" description="Pro residues" evidence="6">
    <location>
        <begin position="230"/>
        <end position="242"/>
    </location>
</feature>
<dbReference type="PANTHER" id="PTHR12815">
    <property type="entry name" value="SORTING AND ASSEMBLY MACHINERY SAMM50 PROTEIN FAMILY MEMBER"/>
    <property type="match status" value="1"/>
</dbReference>
<dbReference type="PROSITE" id="PS51779">
    <property type="entry name" value="POTRA"/>
    <property type="match status" value="1"/>
</dbReference>
<organism evidence="8 9">
    <name type="scientific">Floridaenema fluviatile BLCC-F154</name>
    <dbReference type="NCBI Taxonomy" id="3153640"/>
    <lineage>
        <taxon>Bacteria</taxon>
        <taxon>Bacillati</taxon>
        <taxon>Cyanobacteriota</taxon>
        <taxon>Cyanophyceae</taxon>
        <taxon>Oscillatoriophycideae</taxon>
        <taxon>Aerosakkonematales</taxon>
        <taxon>Aerosakkonemataceae</taxon>
        <taxon>Floridanema</taxon>
        <taxon>Floridanema fluviatile</taxon>
    </lineage>
</organism>
<feature type="region of interest" description="Disordered" evidence="6">
    <location>
        <begin position="212"/>
        <end position="292"/>
    </location>
</feature>
<evidence type="ECO:0000259" key="7">
    <source>
        <dbReference type="PROSITE" id="PS51779"/>
    </source>
</evidence>
<evidence type="ECO:0000256" key="3">
    <source>
        <dbReference type="ARBA" id="ARBA00022729"/>
    </source>
</evidence>
<dbReference type="RefSeq" id="WP_413259488.1">
    <property type="nucleotide sequence ID" value="NZ_JBHFNS010000081.1"/>
</dbReference>
<feature type="compositionally biased region" description="Low complexity" evidence="6">
    <location>
        <begin position="212"/>
        <end position="229"/>
    </location>
</feature>
<dbReference type="Pfam" id="PF08479">
    <property type="entry name" value="POTRA_2"/>
    <property type="match status" value="1"/>
</dbReference>
<proteinExistence type="predicted"/>
<evidence type="ECO:0000256" key="2">
    <source>
        <dbReference type="ARBA" id="ARBA00022692"/>
    </source>
</evidence>
<dbReference type="InterPro" id="IPR034746">
    <property type="entry name" value="POTRA"/>
</dbReference>
<comment type="subcellular location">
    <subcellularLocation>
        <location evidence="1">Membrane</location>
    </subcellularLocation>
</comment>
<gene>
    <name evidence="8" type="ORF">ACE1B6_22365</name>
</gene>
<dbReference type="Gene3D" id="3.10.20.310">
    <property type="entry name" value="membrane protein fhac"/>
    <property type="match status" value="3"/>
</dbReference>